<proteinExistence type="predicted"/>
<evidence type="ECO:0000256" key="1">
    <source>
        <dbReference type="SAM" id="MobiDB-lite"/>
    </source>
</evidence>
<organism evidence="2 3">
    <name type="scientific">Actinoplanes awajinensis subsp. mycoplanecinus</name>
    <dbReference type="NCBI Taxonomy" id="135947"/>
    <lineage>
        <taxon>Bacteria</taxon>
        <taxon>Bacillati</taxon>
        <taxon>Actinomycetota</taxon>
        <taxon>Actinomycetes</taxon>
        <taxon>Micromonosporales</taxon>
        <taxon>Micromonosporaceae</taxon>
        <taxon>Actinoplanes</taxon>
    </lineage>
</organism>
<comment type="caution">
    <text evidence="2">The sequence shown here is derived from an EMBL/GenBank/DDBJ whole genome shotgun (WGS) entry which is preliminary data.</text>
</comment>
<dbReference type="EMBL" id="LLZH01000123">
    <property type="protein sequence ID" value="KUL34185.1"/>
    <property type="molecule type" value="Genomic_DNA"/>
</dbReference>
<sequence>MRPERGGLAWAAGSAGGLAWAAGSAFGPAWCGTVGAEVLAVPVDGAEAGGVAGDGADLAGSDGSSRARSIRASGSGLDSVELRCAGGRPVGVDSYAGVVVSGSTVAVVAPERLRGLGREPGGRGPVIRLAAAPVARPAAKAASGWWPGA</sequence>
<protein>
    <submittedName>
        <fullName evidence="2">Uncharacterized protein</fullName>
    </submittedName>
</protein>
<dbReference type="Proteomes" id="UP000053244">
    <property type="component" value="Unassembled WGS sequence"/>
</dbReference>
<dbReference type="AlphaFoldDB" id="A0A0X3UNT3"/>
<reference evidence="2 3" key="1">
    <citation type="submission" date="2015-10" db="EMBL/GenBank/DDBJ databases">
        <authorList>
            <person name="Gilbert D.G."/>
        </authorList>
    </citation>
    <scope>NUCLEOTIDE SEQUENCE [LARGE SCALE GENOMIC DNA]</scope>
    <source>
        <strain evidence="2 3">NRRL B-16712</strain>
    </source>
</reference>
<keyword evidence="3" id="KW-1185">Reference proteome</keyword>
<accession>A0A0X3UNT3</accession>
<evidence type="ECO:0000313" key="2">
    <source>
        <dbReference type="EMBL" id="KUL34185.1"/>
    </source>
</evidence>
<feature type="region of interest" description="Disordered" evidence="1">
    <location>
        <begin position="51"/>
        <end position="70"/>
    </location>
</feature>
<name>A0A0X3UNT3_9ACTN</name>
<evidence type="ECO:0000313" key="3">
    <source>
        <dbReference type="Proteomes" id="UP000053244"/>
    </source>
</evidence>
<feature type="compositionally biased region" description="Low complexity" evidence="1">
    <location>
        <begin position="54"/>
        <end position="70"/>
    </location>
</feature>
<gene>
    <name evidence="2" type="ORF">ADL15_16950</name>
</gene>